<sequence length="518" mass="57473">MEYTKRLLGAPVWAALSSASVDSSRELISSIRTLSAKRLLVIVAIGWALCMQVAQASSSQKPEAVAERAYLYGLQQAIFYGQRWIYTQNDAETNDIYSGLNRFFWVRKQITPDFPVVTPNATTLYGTGFLDMRDGPVVIEVPEITDRYFSVQIMDQYGIFRMIVGSPFNGTKARKYILIPPDFAGEVPADFPTTDIVQWPSKTAYGVVRMAVMTGAEAEIKKINAYQDQVTMTPMADWLANGHKGVAQADRDIVPGDYVIPAGLPDYAVGQVDKQTAEQYFTLLHTILNDPTMPVLEDSLLEAEMLDQLKSIGIGSGLAFDWSKLTSEKRAALEAGFKAGFESVRTTLKTNLINMNGWGVVRNAGGFETRWMDRAIIADAAWAAPDKNISHGGAFLFTDADGKPLSGANKYTMTFDMNDLPPVTQFWSIPIYDANGYFVANEINRYTVNSFMLAAGDLMTTDGKLVIYIQHEKPSDPDQLKNWLPAPAQGFRFTTRYYGPYAPLTNGTYNMPKVVKVK</sequence>
<dbReference type="Gene3D" id="2.60.40.1610">
    <property type="entry name" value="Domain of unknown function DUF1254"/>
    <property type="match status" value="1"/>
</dbReference>
<name>A0ABS8WC78_9GAMM</name>
<dbReference type="PANTHER" id="PTHR36509:SF2">
    <property type="entry name" value="BLL3101 PROTEIN"/>
    <property type="match status" value="1"/>
</dbReference>
<dbReference type="Pfam" id="PF06863">
    <property type="entry name" value="DUF1254"/>
    <property type="match status" value="1"/>
</dbReference>
<dbReference type="InterPro" id="IPR037049">
    <property type="entry name" value="DUF1214_C_sf"/>
</dbReference>
<evidence type="ECO:0000259" key="2">
    <source>
        <dbReference type="Pfam" id="PF06863"/>
    </source>
</evidence>
<evidence type="ECO:0000313" key="4">
    <source>
        <dbReference type="Proteomes" id="UP001201273"/>
    </source>
</evidence>
<dbReference type="EMBL" id="JAIMJA010000009">
    <property type="protein sequence ID" value="MCE2595308.1"/>
    <property type="molecule type" value="Genomic_DNA"/>
</dbReference>
<dbReference type="Proteomes" id="UP001201273">
    <property type="component" value="Unassembled WGS sequence"/>
</dbReference>
<dbReference type="InterPro" id="IPR037050">
    <property type="entry name" value="DUF1254_sf"/>
</dbReference>
<feature type="domain" description="DUF1254" evidence="2">
    <location>
        <begin position="101"/>
        <end position="234"/>
    </location>
</feature>
<dbReference type="RefSeq" id="WP_233052797.1">
    <property type="nucleotide sequence ID" value="NZ_JAIMJA010000009.1"/>
</dbReference>
<dbReference type="PANTHER" id="PTHR36509">
    <property type="entry name" value="BLL3101 PROTEIN"/>
    <property type="match status" value="1"/>
</dbReference>
<dbReference type="Pfam" id="PF06742">
    <property type="entry name" value="DUF1214"/>
    <property type="match status" value="1"/>
</dbReference>
<comment type="caution">
    <text evidence="3">The sequence shown here is derived from an EMBL/GenBank/DDBJ whole genome shotgun (WGS) entry which is preliminary data.</text>
</comment>
<dbReference type="InterPro" id="IPR010679">
    <property type="entry name" value="DUF1254"/>
</dbReference>
<gene>
    <name evidence="3" type="ORF">K6Y31_10825</name>
</gene>
<evidence type="ECO:0000313" key="3">
    <source>
        <dbReference type="EMBL" id="MCE2595308.1"/>
    </source>
</evidence>
<dbReference type="InterPro" id="IPR010621">
    <property type="entry name" value="DUF1214"/>
</dbReference>
<keyword evidence="4" id="KW-1185">Reference proteome</keyword>
<evidence type="ECO:0000259" key="1">
    <source>
        <dbReference type="Pfam" id="PF06742"/>
    </source>
</evidence>
<proteinExistence type="predicted"/>
<protein>
    <submittedName>
        <fullName evidence="3">DUF1254 domain-containing protein</fullName>
    </submittedName>
</protein>
<accession>A0ABS8WC78</accession>
<dbReference type="Gene3D" id="2.60.120.600">
    <property type="entry name" value="Domain of unknown function DUF1214, C-terminal domain"/>
    <property type="match status" value="1"/>
</dbReference>
<dbReference type="SUPFAM" id="SSF160935">
    <property type="entry name" value="VPA0735-like"/>
    <property type="match status" value="1"/>
</dbReference>
<organism evidence="3 4">
    <name type="scientific">Motilimonas cestriensis</name>
    <dbReference type="NCBI Taxonomy" id="2742685"/>
    <lineage>
        <taxon>Bacteria</taxon>
        <taxon>Pseudomonadati</taxon>
        <taxon>Pseudomonadota</taxon>
        <taxon>Gammaproteobacteria</taxon>
        <taxon>Alteromonadales</taxon>
        <taxon>Alteromonadales genera incertae sedis</taxon>
        <taxon>Motilimonas</taxon>
    </lineage>
</organism>
<reference evidence="3 4" key="1">
    <citation type="journal article" date="2022" name="Environ. Microbiol. Rep.">
        <title>Eco-phylogenetic analyses reveal divergent evolution of vitamin B12 metabolism in the marine bacterial family 'Psychromonadaceae'.</title>
        <authorList>
            <person name="Jin X."/>
            <person name="Yang Y."/>
            <person name="Cao H."/>
            <person name="Gao B."/>
            <person name="Zhao Z."/>
        </authorList>
    </citation>
    <scope>NUCLEOTIDE SEQUENCE [LARGE SCALE GENOMIC DNA]</scope>
    <source>
        <strain evidence="3 4">MKS20</strain>
    </source>
</reference>
<feature type="domain" description="DUF1214" evidence="1">
    <location>
        <begin position="397"/>
        <end position="500"/>
    </location>
</feature>